<name>A0AC60QI62_IXOPE</name>
<evidence type="ECO:0000313" key="1">
    <source>
        <dbReference type="EMBL" id="KAG0432585.1"/>
    </source>
</evidence>
<accession>A0AC60QI62</accession>
<keyword evidence="2" id="KW-1185">Reference proteome</keyword>
<proteinExistence type="predicted"/>
<dbReference type="EMBL" id="JABSTQ010009136">
    <property type="protein sequence ID" value="KAG0432585.1"/>
    <property type="molecule type" value="Genomic_DNA"/>
</dbReference>
<gene>
    <name evidence="1" type="ORF">HPB47_020709</name>
</gene>
<sequence length="117" mass="13206">MVDVQLKLLSDFAKSLLLALSGSGPVANTLPSRPAHLAAAVMEYALEQVRPSSRLDGHGPRGARRRADSYAYTWQTDGAWLGSFRRSGRYELMGPIRQCQKSKILVFVMFLYEFYHR</sequence>
<comment type="caution">
    <text evidence="1">The sequence shown here is derived from an EMBL/GenBank/DDBJ whole genome shotgun (WGS) entry which is preliminary data.</text>
</comment>
<evidence type="ECO:0000313" key="2">
    <source>
        <dbReference type="Proteomes" id="UP000805193"/>
    </source>
</evidence>
<protein>
    <submittedName>
        <fullName evidence="1">Uncharacterized protein</fullName>
    </submittedName>
</protein>
<dbReference type="Proteomes" id="UP000805193">
    <property type="component" value="Unassembled WGS sequence"/>
</dbReference>
<organism evidence="1 2">
    <name type="scientific">Ixodes persulcatus</name>
    <name type="common">Taiga tick</name>
    <dbReference type="NCBI Taxonomy" id="34615"/>
    <lineage>
        <taxon>Eukaryota</taxon>
        <taxon>Metazoa</taxon>
        <taxon>Ecdysozoa</taxon>
        <taxon>Arthropoda</taxon>
        <taxon>Chelicerata</taxon>
        <taxon>Arachnida</taxon>
        <taxon>Acari</taxon>
        <taxon>Parasitiformes</taxon>
        <taxon>Ixodida</taxon>
        <taxon>Ixodoidea</taxon>
        <taxon>Ixodidae</taxon>
        <taxon>Ixodinae</taxon>
        <taxon>Ixodes</taxon>
    </lineage>
</organism>
<reference evidence="1 2" key="1">
    <citation type="journal article" date="2020" name="Cell">
        <title>Large-Scale Comparative Analyses of Tick Genomes Elucidate Their Genetic Diversity and Vector Capacities.</title>
        <authorList>
            <consortium name="Tick Genome and Microbiome Consortium (TIGMIC)"/>
            <person name="Jia N."/>
            <person name="Wang J."/>
            <person name="Shi W."/>
            <person name="Du L."/>
            <person name="Sun Y."/>
            <person name="Zhan W."/>
            <person name="Jiang J.F."/>
            <person name="Wang Q."/>
            <person name="Zhang B."/>
            <person name="Ji P."/>
            <person name="Bell-Sakyi L."/>
            <person name="Cui X.M."/>
            <person name="Yuan T.T."/>
            <person name="Jiang B.G."/>
            <person name="Yang W.F."/>
            <person name="Lam T.T."/>
            <person name="Chang Q.C."/>
            <person name="Ding S.J."/>
            <person name="Wang X.J."/>
            <person name="Zhu J.G."/>
            <person name="Ruan X.D."/>
            <person name="Zhao L."/>
            <person name="Wei J.T."/>
            <person name="Ye R.Z."/>
            <person name="Que T.C."/>
            <person name="Du C.H."/>
            <person name="Zhou Y.H."/>
            <person name="Cheng J.X."/>
            <person name="Dai P.F."/>
            <person name="Guo W.B."/>
            <person name="Han X.H."/>
            <person name="Huang E.J."/>
            <person name="Li L.F."/>
            <person name="Wei W."/>
            <person name="Gao Y.C."/>
            <person name="Liu J.Z."/>
            <person name="Shao H.Z."/>
            <person name="Wang X."/>
            <person name="Wang C.C."/>
            <person name="Yang T.C."/>
            <person name="Huo Q.B."/>
            <person name="Li W."/>
            <person name="Chen H.Y."/>
            <person name="Chen S.E."/>
            <person name="Zhou L.G."/>
            <person name="Ni X.B."/>
            <person name="Tian J.H."/>
            <person name="Sheng Y."/>
            <person name="Liu T."/>
            <person name="Pan Y.S."/>
            <person name="Xia L.Y."/>
            <person name="Li J."/>
            <person name="Zhao F."/>
            <person name="Cao W.C."/>
        </authorList>
    </citation>
    <scope>NUCLEOTIDE SEQUENCE [LARGE SCALE GENOMIC DNA]</scope>
    <source>
        <strain evidence="1">Iper-2018</strain>
    </source>
</reference>